<organism evidence="3 4">
    <name type="scientific">Cristinia sonorae</name>
    <dbReference type="NCBI Taxonomy" id="1940300"/>
    <lineage>
        <taxon>Eukaryota</taxon>
        <taxon>Fungi</taxon>
        <taxon>Dikarya</taxon>
        <taxon>Basidiomycota</taxon>
        <taxon>Agaricomycotina</taxon>
        <taxon>Agaricomycetes</taxon>
        <taxon>Agaricomycetidae</taxon>
        <taxon>Agaricales</taxon>
        <taxon>Pleurotineae</taxon>
        <taxon>Stephanosporaceae</taxon>
        <taxon>Cristinia</taxon>
    </lineage>
</organism>
<protein>
    <submittedName>
        <fullName evidence="3">Uncharacterized protein</fullName>
    </submittedName>
</protein>
<evidence type="ECO:0000256" key="2">
    <source>
        <dbReference type="SAM" id="MobiDB-lite"/>
    </source>
</evidence>
<feature type="coiled-coil region" evidence="1">
    <location>
        <begin position="18"/>
        <end position="76"/>
    </location>
</feature>
<name>A0A8K0UL03_9AGAR</name>
<keyword evidence="1" id="KW-0175">Coiled coil</keyword>
<feature type="region of interest" description="Disordered" evidence="2">
    <location>
        <begin position="77"/>
        <end position="98"/>
    </location>
</feature>
<dbReference type="EMBL" id="JAEVFJ010000028">
    <property type="protein sequence ID" value="KAH8093765.1"/>
    <property type="molecule type" value="Genomic_DNA"/>
</dbReference>
<dbReference type="Proteomes" id="UP000813824">
    <property type="component" value="Unassembled WGS sequence"/>
</dbReference>
<comment type="caution">
    <text evidence="3">The sequence shown here is derived from an EMBL/GenBank/DDBJ whole genome shotgun (WGS) entry which is preliminary data.</text>
</comment>
<evidence type="ECO:0000256" key="1">
    <source>
        <dbReference type="SAM" id="Coils"/>
    </source>
</evidence>
<keyword evidence="4" id="KW-1185">Reference proteome</keyword>
<sequence length="179" mass="19517">MPAAGANSGVPTPKPATKAQLEQELARLQASMATVRLGEKALRRSSIQQEKALTELSNATNRVQELEAANATLIASAQATQHGGGSENSADGTIPPPSGRYSIRTEMDISKEQYKSIQRTIRELVARAALDWTEDYRRQDPAKLTKFYKAVSTPSPMSSDGFVVTYCGPHPYIRCVRTH</sequence>
<proteinExistence type="predicted"/>
<gene>
    <name evidence="3" type="ORF">BXZ70DRAFT_1010360</name>
</gene>
<evidence type="ECO:0000313" key="3">
    <source>
        <dbReference type="EMBL" id="KAH8093765.1"/>
    </source>
</evidence>
<feature type="compositionally biased region" description="Polar residues" evidence="2">
    <location>
        <begin position="77"/>
        <end position="91"/>
    </location>
</feature>
<accession>A0A8K0UL03</accession>
<reference evidence="3" key="1">
    <citation type="journal article" date="2021" name="New Phytol.">
        <title>Evolutionary innovations through gain and loss of genes in the ectomycorrhizal Boletales.</title>
        <authorList>
            <person name="Wu G."/>
            <person name="Miyauchi S."/>
            <person name="Morin E."/>
            <person name="Kuo A."/>
            <person name="Drula E."/>
            <person name="Varga T."/>
            <person name="Kohler A."/>
            <person name="Feng B."/>
            <person name="Cao Y."/>
            <person name="Lipzen A."/>
            <person name="Daum C."/>
            <person name="Hundley H."/>
            <person name="Pangilinan J."/>
            <person name="Johnson J."/>
            <person name="Barry K."/>
            <person name="LaButti K."/>
            <person name="Ng V."/>
            <person name="Ahrendt S."/>
            <person name="Min B."/>
            <person name="Choi I.G."/>
            <person name="Park H."/>
            <person name="Plett J.M."/>
            <person name="Magnuson J."/>
            <person name="Spatafora J.W."/>
            <person name="Nagy L.G."/>
            <person name="Henrissat B."/>
            <person name="Grigoriev I.V."/>
            <person name="Yang Z.L."/>
            <person name="Xu J."/>
            <person name="Martin F.M."/>
        </authorList>
    </citation>
    <scope>NUCLEOTIDE SEQUENCE</scope>
    <source>
        <strain evidence="3">KKN 215</strain>
    </source>
</reference>
<dbReference type="AlphaFoldDB" id="A0A8K0UL03"/>
<dbReference type="OrthoDB" id="3271097at2759"/>
<evidence type="ECO:0000313" key="4">
    <source>
        <dbReference type="Proteomes" id="UP000813824"/>
    </source>
</evidence>